<gene>
    <name evidence="3" type="ORF">CHU95_09715</name>
</gene>
<sequence>MRRVTLLLASLLLSVTATAAGIEAPGPQGPLRGTWVDAGSKSPVVLMIPGSGPTDRDSNNPLGVKAASFRLLAEGLAAKGVSSVRIDKRGMFGSASAIPDPNAVTIDDYVTDSAAWVTSIRKQTGAACVWLLGHSEGGLVAVASAGKVPDLCGLILISAPGRPLEKAVMEQLRANPAFAPYLAAAEKGIETLKAGKRVDPVDVPAPLMPLFAPQVQGFLISLYAQDPAALLAKVNKPVLIIHGDQDIQVSVADAEALKAASPKATLMLIPGMTHALKTVSGSDRAANIATYTDPNLPLTAGLVEAVADFVTAKQ</sequence>
<reference evidence="3 4" key="1">
    <citation type="submission" date="2017-07" db="EMBL/GenBank/DDBJ databases">
        <title>Niveispirillum cyanobacteriorum sp. nov., isolated from cyanobacterial aggregates in a eutrophic lake.</title>
        <authorList>
            <person name="Cai H."/>
        </authorList>
    </citation>
    <scope>NUCLEOTIDE SEQUENCE [LARGE SCALE GENOMIC DNA]</scope>
    <source>
        <strain evidence="4">TH1-14</strain>
    </source>
</reference>
<name>A0A255Z022_9PROT</name>
<keyword evidence="3" id="KW-0378">Hydrolase</keyword>
<feature type="signal peptide" evidence="1">
    <location>
        <begin position="1"/>
        <end position="19"/>
    </location>
</feature>
<keyword evidence="1" id="KW-0732">Signal</keyword>
<organism evidence="3 4">
    <name type="scientific">Niveispirillum lacus</name>
    <dbReference type="NCBI Taxonomy" id="1981099"/>
    <lineage>
        <taxon>Bacteria</taxon>
        <taxon>Pseudomonadati</taxon>
        <taxon>Pseudomonadota</taxon>
        <taxon>Alphaproteobacteria</taxon>
        <taxon>Rhodospirillales</taxon>
        <taxon>Azospirillaceae</taxon>
        <taxon>Niveispirillum</taxon>
    </lineage>
</organism>
<feature type="chain" id="PRO_5013191591" evidence="1">
    <location>
        <begin position="20"/>
        <end position="314"/>
    </location>
</feature>
<evidence type="ECO:0000256" key="1">
    <source>
        <dbReference type="SAM" id="SignalP"/>
    </source>
</evidence>
<proteinExistence type="predicted"/>
<dbReference type="EMBL" id="NOXU01000027">
    <property type="protein sequence ID" value="OYQ34853.1"/>
    <property type="molecule type" value="Genomic_DNA"/>
</dbReference>
<dbReference type="InterPro" id="IPR029058">
    <property type="entry name" value="AB_hydrolase_fold"/>
</dbReference>
<dbReference type="RefSeq" id="WP_094456137.1">
    <property type="nucleotide sequence ID" value="NZ_NOXU01000027.1"/>
</dbReference>
<dbReference type="GO" id="GO:0052689">
    <property type="term" value="F:carboxylic ester hydrolase activity"/>
    <property type="evidence" value="ECO:0007669"/>
    <property type="project" value="TreeGrafter"/>
</dbReference>
<dbReference type="PANTHER" id="PTHR43265">
    <property type="entry name" value="ESTERASE ESTD"/>
    <property type="match status" value="1"/>
</dbReference>
<keyword evidence="4" id="KW-1185">Reference proteome</keyword>
<dbReference type="Pfam" id="PF12146">
    <property type="entry name" value="Hydrolase_4"/>
    <property type="match status" value="1"/>
</dbReference>
<feature type="domain" description="Serine aminopeptidase S33" evidence="2">
    <location>
        <begin position="68"/>
        <end position="276"/>
    </location>
</feature>
<evidence type="ECO:0000313" key="3">
    <source>
        <dbReference type="EMBL" id="OYQ34853.1"/>
    </source>
</evidence>
<dbReference type="AlphaFoldDB" id="A0A255Z022"/>
<evidence type="ECO:0000259" key="2">
    <source>
        <dbReference type="Pfam" id="PF12146"/>
    </source>
</evidence>
<comment type="caution">
    <text evidence="3">The sequence shown here is derived from an EMBL/GenBank/DDBJ whole genome shotgun (WGS) entry which is preliminary data.</text>
</comment>
<dbReference type="InterPro" id="IPR022742">
    <property type="entry name" value="Hydrolase_4"/>
</dbReference>
<dbReference type="OrthoDB" id="9809549at2"/>
<dbReference type="Gene3D" id="3.40.50.1820">
    <property type="entry name" value="alpha/beta hydrolase"/>
    <property type="match status" value="1"/>
</dbReference>
<dbReference type="InterPro" id="IPR053145">
    <property type="entry name" value="AB_hydrolase_Est10"/>
</dbReference>
<evidence type="ECO:0000313" key="4">
    <source>
        <dbReference type="Proteomes" id="UP000216998"/>
    </source>
</evidence>
<dbReference type="Proteomes" id="UP000216998">
    <property type="component" value="Unassembled WGS sequence"/>
</dbReference>
<accession>A0A255Z022</accession>
<dbReference type="SUPFAM" id="SSF53474">
    <property type="entry name" value="alpha/beta-Hydrolases"/>
    <property type="match status" value="1"/>
</dbReference>
<protein>
    <submittedName>
        <fullName evidence="3">Alpha/beta hydrolase</fullName>
    </submittedName>
</protein>
<dbReference type="PANTHER" id="PTHR43265:SF1">
    <property type="entry name" value="ESTERASE ESTD"/>
    <property type="match status" value="1"/>
</dbReference>